<dbReference type="Proteomes" id="UP001239111">
    <property type="component" value="Chromosome 3"/>
</dbReference>
<gene>
    <name evidence="1" type="ORF">QAD02_003275</name>
</gene>
<keyword evidence="2" id="KW-1185">Reference proteome</keyword>
<name>A0ACC2NM93_9HYME</name>
<protein>
    <submittedName>
        <fullName evidence="1">Uncharacterized protein</fullName>
    </submittedName>
</protein>
<proteinExistence type="predicted"/>
<dbReference type="EMBL" id="CM056743">
    <property type="protein sequence ID" value="KAJ8672016.1"/>
    <property type="molecule type" value="Genomic_DNA"/>
</dbReference>
<sequence length="657" mass="75711">MVKVYTYNGVHGWAKKCLENQFQLLICYWYPMNEIFAVHDVKRKLRNYRKTLRLNLLKRSTYYLQDYLQFPIPHLDSEVDGDEKEPSSTADGGSVLDEEEKAEKLKDIQNLHTELKGSHKGRSTKAAVVGDAHPKITPPPSKRYRENMENISTIEQNTIKIAAEAIQMMKSILENDEGEKKKDPYLPVIKQALLDVSQSHLLLTSMEDYYSNGYKIEIKKWEPNMGEIHCFSCKNKGPIKGNYAECSGCESKFHPSCAERANIDNEGIFSKCCPDSPKDDDPLYQEHRADDTVLNTSELDGNNENDISKGRESEINDLNNSQMLDIIRNIIKKDSNNTISRINENTNAKIDASSISIEKVSRRLFNVENELSELGNRVKILENTQFNEQTEITEAMINEVKERPFRERNVIIFGIPESSNAQALNNLLAQIFADAPLEMNEVQYTRIGKPADNKSRPVKLMLKTVEQARWVLKNQRDICPEYIRCSNDKTCLQQQQLHTVMNGLEERNKNGKNEFVIKYIKNVPTVIPKRNSSNNYNSSQLSQRASTSKALDDNLTNESRTRPSQQRNEHNVDQYTHQSKGMNTQNLRNEILNQQGNEVTNIPRYIQKTNNNRPSYKSNEQFSDVYAKQGKNNQMRRSFHNNNNQQNFLYQTSFRKG</sequence>
<accession>A0ACC2NM93</accession>
<organism evidence="1 2">
    <name type="scientific">Eretmocerus hayati</name>
    <dbReference type="NCBI Taxonomy" id="131215"/>
    <lineage>
        <taxon>Eukaryota</taxon>
        <taxon>Metazoa</taxon>
        <taxon>Ecdysozoa</taxon>
        <taxon>Arthropoda</taxon>
        <taxon>Hexapoda</taxon>
        <taxon>Insecta</taxon>
        <taxon>Pterygota</taxon>
        <taxon>Neoptera</taxon>
        <taxon>Endopterygota</taxon>
        <taxon>Hymenoptera</taxon>
        <taxon>Apocrita</taxon>
        <taxon>Proctotrupomorpha</taxon>
        <taxon>Chalcidoidea</taxon>
        <taxon>Aphelinidae</taxon>
        <taxon>Aphelininae</taxon>
        <taxon>Eretmocerus</taxon>
    </lineage>
</organism>
<evidence type="ECO:0000313" key="1">
    <source>
        <dbReference type="EMBL" id="KAJ8672016.1"/>
    </source>
</evidence>
<reference evidence="1" key="1">
    <citation type="submission" date="2023-04" db="EMBL/GenBank/DDBJ databases">
        <title>A chromosome-level genome assembly of the parasitoid wasp Eretmocerus hayati.</title>
        <authorList>
            <person name="Zhong Y."/>
            <person name="Liu S."/>
            <person name="Liu Y."/>
        </authorList>
    </citation>
    <scope>NUCLEOTIDE SEQUENCE</scope>
    <source>
        <strain evidence="1">ZJU_SS_LIU_2023</strain>
    </source>
</reference>
<evidence type="ECO:0000313" key="2">
    <source>
        <dbReference type="Proteomes" id="UP001239111"/>
    </source>
</evidence>
<comment type="caution">
    <text evidence="1">The sequence shown here is derived from an EMBL/GenBank/DDBJ whole genome shotgun (WGS) entry which is preliminary data.</text>
</comment>